<dbReference type="InterPro" id="IPR017850">
    <property type="entry name" value="Alkaline_phosphatase_core_sf"/>
</dbReference>
<name>A0ABZ2J7E7_9PSED</name>
<dbReference type="NCBIfam" id="TIGR02687">
    <property type="entry name" value="BREX-1 system phosphatase PglZ type A"/>
    <property type="match status" value="1"/>
</dbReference>
<proteinExistence type="predicted"/>
<dbReference type="EMBL" id="CP146691">
    <property type="protein sequence ID" value="WWY18966.1"/>
    <property type="molecule type" value="Genomic_DNA"/>
</dbReference>
<gene>
    <name evidence="1" type="primary">pglZ</name>
    <name evidence="1" type="ORF">V9385_14925</name>
</gene>
<organism evidence="1 2">
    <name type="scientific">Pseudomonas juntendi</name>
    <dbReference type="NCBI Taxonomy" id="2666183"/>
    <lineage>
        <taxon>Bacteria</taxon>
        <taxon>Pseudomonadati</taxon>
        <taxon>Pseudomonadota</taxon>
        <taxon>Gammaproteobacteria</taxon>
        <taxon>Pseudomonadales</taxon>
        <taxon>Pseudomonadaceae</taxon>
        <taxon>Pseudomonas</taxon>
    </lineage>
</organism>
<reference evidence="1 2" key="1">
    <citation type="submission" date="2024-03" db="EMBL/GenBank/DDBJ databases">
        <title>Pseudomonas juntendi.</title>
        <authorList>
            <person name="Liu Y."/>
        </authorList>
    </citation>
    <scope>NUCLEOTIDE SEQUENCE [LARGE SCALE GENOMIC DNA]</scope>
    <source>
        <strain evidence="1 2">L4046hy</strain>
    </source>
</reference>
<keyword evidence="2" id="KW-1185">Reference proteome</keyword>
<dbReference type="Proteomes" id="UP001375228">
    <property type="component" value="Chromosome"/>
</dbReference>
<protein>
    <submittedName>
        <fullName evidence="1">BREX-1 system phosphatase PglZ type A</fullName>
    </submittedName>
</protein>
<evidence type="ECO:0000313" key="2">
    <source>
        <dbReference type="Proteomes" id="UP001375228"/>
    </source>
</evidence>
<dbReference type="SUPFAM" id="SSF53649">
    <property type="entry name" value="Alkaline phosphatase-like"/>
    <property type="match status" value="1"/>
</dbReference>
<accession>A0ABZ2J7E7</accession>
<dbReference type="InterPro" id="IPR014060">
    <property type="entry name" value="PglZ"/>
</dbReference>
<dbReference type="Pfam" id="PF08665">
    <property type="entry name" value="PglZ"/>
    <property type="match status" value="1"/>
</dbReference>
<sequence>MSNSKINQALTNLFEKQRIVFWYDNRLEFRADFESLELPGVEKIELANNEFGVKYRILREQPEQKFLLYREGAEPAYLDNWLLDVQLASGNTFRTDQLALWLAELELGPDCYPVLEEHAAFFAAAKRREQLHKLLQPGDSHSMLRFKMLAVCAGAKGEPRLDVIVEELLAELANAEVTRIKLIETSGLDSFLWEQMKRAYGYVSDQPGLHDFVIELFKACFMMGTDPEYKARLYGESLVFLRRWKDSRSHESSFELLSAQCAEVLQIGDKLHKLDYRALLDLDYFELIDRKILSELVRAIVARTATAADVEQSVRQRRQSHWFSHFEDVYLALDHAAQFLQTLDAAKLEMTSLADGVEKYAKSWYRLDQLYRKFVYHARKSGQASLLEELSAQIENQYTNNYLARLNDRWQQFVDSATSWTAAPIMLQRNFFSRCVKPFLERKTKVCVLISDAFRYEVGEELQSLIRREDRFEAELEPALSMLPSYTQLGMAALLPNQALQLAENDSGDAIVDGQSAQGSTNRGKILAAAVPSSAVVLAKDLLAMNQADSRALLRDNDVVYVYHNLIDKTGDTRDTEERVFAAAEETLAELVRLIKKLTNANASNLLVTADHGFIYQHRPLEESDFLSNVPEGDEVLYRDRRFVLGRGLRSQAGFRTFTPEQLGLEGSLDVQIPKSINRLRLKGSGSRFVHGGATLQEVVIPVVRINKKRQSDVGSVDVEFIGGGSRSITTGQLAVVLYQSEAVTEKKQARRLRAGLYTLDGELISDSHELTFDFASDNPRERELSVRFILSRKADEANNQQVELRLEEQVEGTSHFTQYKATRYTIRRSFTSEFDF</sequence>
<evidence type="ECO:0000313" key="1">
    <source>
        <dbReference type="EMBL" id="WWY18966.1"/>
    </source>
</evidence>
<dbReference type="RefSeq" id="WP_041506099.1">
    <property type="nucleotide sequence ID" value="NZ_CP146691.1"/>
</dbReference>